<proteinExistence type="predicted"/>
<sequence length="418" mass="48927">TDCKVLCMVFLEDFNMVLMGLISKELVAYDSQMKHYLWSIKLKEPILHMFSVKDGLQSYRLYCGLANGFLTYIELNSISQPCDIFDINVSNNPINYIEQIIDENQTSYLWLASVNAVYVLNERLLMNEFKFEVAENQYGPILMLKKCKYGVFLSIKDSSILHLYDVQTHSCKLLFDLRYNIKLNIETDDDFSYSKSRLTCYLSFEDLVLIGTGDGFLFIYSIERYEKKKVKKVHKKFSLITPMLRQNNSRRNLSIGPQLLGKILEKKLNKEKMKRNSSLPSLLNKLDETVGPILKRTRSFTLLDSSVSLKEIRDMNHVSPRMKKNNQKRYDFNMDLVTKVKISDQPVKCILGKKINNQDLVFTCSGSYGDDETVLKWTRNYENNWINEPFIEICPFTNVPKRPMYAKIEYFQNLKRKN</sequence>
<evidence type="ECO:0000313" key="2">
    <source>
        <dbReference type="EMBL" id="RNA17006.1"/>
    </source>
</evidence>
<organism evidence="2 3">
    <name type="scientific">Brachionus plicatilis</name>
    <name type="common">Marine rotifer</name>
    <name type="synonym">Brachionus muelleri</name>
    <dbReference type="NCBI Taxonomy" id="10195"/>
    <lineage>
        <taxon>Eukaryota</taxon>
        <taxon>Metazoa</taxon>
        <taxon>Spiralia</taxon>
        <taxon>Gnathifera</taxon>
        <taxon>Rotifera</taxon>
        <taxon>Eurotatoria</taxon>
        <taxon>Monogononta</taxon>
        <taxon>Pseudotrocha</taxon>
        <taxon>Ploima</taxon>
        <taxon>Brachionidae</taxon>
        <taxon>Brachionus</taxon>
    </lineage>
</organism>
<reference evidence="2 3" key="1">
    <citation type="journal article" date="2018" name="Sci. Rep.">
        <title>Genomic signatures of local adaptation to the degree of environmental predictability in rotifers.</title>
        <authorList>
            <person name="Franch-Gras L."/>
            <person name="Hahn C."/>
            <person name="Garcia-Roger E.M."/>
            <person name="Carmona M.J."/>
            <person name="Serra M."/>
            <person name="Gomez A."/>
        </authorList>
    </citation>
    <scope>NUCLEOTIDE SEQUENCE [LARGE SCALE GENOMIC DNA]</scope>
    <source>
        <strain evidence="2">HYR1</strain>
    </source>
</reference>
<dbReference type="SUPFAM" id="SSF50978">
    <property type="entry name" value="WD40 repeat-like"/>
    <property type="match status" value="1"/>
</dbReference>
<feature type="non-terminal residue" evidence="2">
    <location>
        <position position="1"/>
    </location>
</feature>
<dbReference type="AlphaFoldDB" id="A0A3M7R0B7"/>
<dbReference type="STRING" id="10195.A0A3M7R0B7"/>
<name>A0A3M7R0B7_BRAPC</name>
<dbReference type="OrthoDB" id="44736at2759"/>
<comment type="caution">
    <text evidence="2">The sequence shown here is derived from an EMBL/GenBank/DDBJ whole genome shotgun (WGS) entry which is preliminary data.</text>
</comment>
<evidence type="ECO:0000313" key="3">
    <source>
        <dbReference type="Proteomes" id="UP000276133"/>
    </source>
</evidence>
<protein>
    <submittedName>
        <fullName evidence="2">Tbc1 domain family member 2 (Prostate antigen recognized and indentified by serex) (Paris-1)</fullName>
    </submittedName>
</protein>
<accession>A0A3M7R0B7</accession>
<dbReference type="InterPro" id="IPR056602">
    <property type="entry name" value="Beta-prop_LRRK2"/>
</dbReference>
<dbReference type="InterPro" id="IPR036322">
    <property type="entry name" value="WD40_repeat_dom_sf"/>
</dbReference>
<feature type="domain" description="LRRK2 beta-propeller" evidence="1">
    <location>
        <begin position="2"/>
        <end position="243"/>
    </location>
</feature>
<dbReference type="EMBL" id="REGN01004555">
    <property type="protein sequence ID" value="RNA17006.1"/>
    <property type="molecule type" value="Genomic_DNA"/>
</dbReference>
<keyword evidence="3" id="KW-1185">Reference proteome</keyword>
<dbReference type="Pfam" id="PF23748">
    <property type="entry name" value="Beta-prop_LRRK2"/>
    <property type="match status" value="1"/>
</dbReference>
<gene>
    <name evidence="2" type="ORF">BpHYR1_042700</name>
</gene>
<evidence type="ECO:0000259" key="1">
    <source>
        <dbReference type="Pfam" id="PF23748"/>
    </source>
</evidence>
<dbReference type="Proteomes" id="UP000276133">
    <property type="component" value="Unassembled WGS sequence"/>
</dbReference>